<sequence>MKNYENLRDTLLFYGVDCHQPYYVSSGNTIFEFPDKSFRMDFYSICICINGEITIEINNKLYTITKNSFFISAPSTIVRFKAVSIDLEIKLLFFENNFLLKNMANPFFIEKLSLFQHSYYSVINSNEVEAEKLHNILNYLKEQSKRNGKFVEDIIRTIIVNLLLEAAHIIDQYKIQSSENHPLNNSLFYKFMTLVNENCSKHKEVDFYANQLFISNKHLIVLSKKATGKTPHQIIDEALLKEAFVLLSTPELTVSEIAYRLQFNSNSAFGRFFKRYTTISPSEYRIREDV</sequence>
<protein>
    <submittedName>
        <fullName evidence="5">Helix-turn-helix transcriptional regulator</fullName>
    </submittedName>
</protein>
<dbReference type="AlphaFoldDB" id="A0A9X2BL50"/>
<evidence type="ECO:0000313" key="5">
    <source>
        <dbReference type="EMBL" id="MCK8141353.1"/>
    </source>
</evidence>
<keyword evidence="1" id="KW-0805">Transcription regulation</keyword>
<dbReference type="EMBL" id="JALNUB010000003">
    <property type="protein sequence ID" value="MCK8141353.1"/>
    <property type="molecule type" value="Genomic_DNA"/>
</dbReference>
<dbReference type="SUPFAM" id="SSF46689">
    <property type="entry name" value="Homeodomain-like"/>
    <property type="match status" value="1"/>
</dbReference>
<evidence type="ECO:0000256" key="1">
    <source>
        <dbReference type="ARBA" id="ARBA00023015"/>
    </source>
</evidence>
<name>A0A9X2BL50_9FLAO</name>
<dbReference type="Pfam" id="PF12833">
    <property type="entry name" value="HTH_18"/>
    <property type="match status" value="1"/>
</dbReference>
<dbReference type="PANTHER" id="PTHR43280:SF32">
    <property type="entry name" value="TRANSCRIPTIONAL REGULATORY PROTEIN"/>
    <property type="match status" value="1"/>
</dbReference>
<gene>
    <name evidence="5" type="ORF">MW871_05550</name>
</gene>
<evidence type="ECO:0000259" key="4">
    <source>
        <dbReference type="PROSITE" id="PS01124"/>
    </source>
</evidence>
<dbReference type="SUPFAM" id="SSF51215">
    <property type="entry name" value="Regulatory protein AraC"/>
    <property type="match status" value="1"/>
</dbReference>
<accession>A0A9X2BL50</accession>
<dbReference type="InterPro" id="IPR037923">
    <property type="entry name" value="HTH-like"/>
</dbReference>
<dbReference type="InterPro" id="IPR009057">
    <property type="entry name" value="Homeodomain-like_sf"/>
</dbReference>
<reference evidence="5" key="1">
    <citation type="submission" date="2022-04" db="EMBL/GenBank/DDBJ databases">
        <title>Flavobacterium pygoscelis sp. nov. isolated from Chinstrap chick (Pygoscelis antarcticus).</title>
        <authorList>
            <person name="Irgang R."/>
            <person name="Poblete-Morales M."/>
            <person name="Avendano-Herrera R."/>
        </authorList>
    </citation>
    <scope>NUCLEOTIDE SEQUENCE</scope>
    <source>
        <strain evidence="5">I-SCBP12n</strain>
    </source>
</reference>
<dbReference type="InterPro" id="IPR018060">
    <property type="entry name" value="HTH_AraC"/>
</dbReference>
<dbReference type="PROSITE" id="PS01124">
    <property type="entry name" value="HTH_ARAC_FAMILY_2"/>
    <property type="match status" value="1"/>
</dbReference>
<comment type="caution">
    <text evidence="5">The sequence shown here is derived from an EMBL/GenBank/DDBJ whole genome shotgun (WGS) entry which is preliminary data.</text>
</comment>
<keyword evidence="2" id="KW-0238">DNA-binding</keyword>
<keyword evidence="6" id="KW-1185">Reference proteome</keyword>
<dbReference type="Gene3D" id="1.10.10.60">
    <property type="entry name" value="Homeodomain-like"/>
    <property type="match status" value="1"/>
</dbReference>
<dbReference type="RefSeq" id="WP_248427860.1">
    <property type="nucleotide sequence ID" value="NZ_JALNUB010000003.1"/>
</dbReference>
<evidence type="ECO:0000256" key="3">
    <source>
        <dbReference type="ARBA" id="ARBA00023163"/>
    </source>
</evidence>
<dbReference type="PANTHER" id="PTHR43280">
    <property type="entry name" value="ARAC-FAMILY TRANSCRIPTIONAL REGULATOR"/>
    <property type="match status" value="1"/>
</dbReference>
<dbReference type="GO" id="GO:0043565">
    <property type="term" value="F:sequence-specific DNA binding"/>
    <property type="evidence" value="ECO:0007669"/>
    <property type="project" value="InterPro"/>
</dbReference>
<organism evidence="5 6">
    <name type="scientific">Flavobacterium pygoscelis</name>
    <dbReference type="NCBI Taxonomy" id="2893176"/>
    <lineage>
        <taxon>Bacteria</taxon>
        <taxon>Pseudomonadati</taxon>
        <taxon>Bacteroidota</taxon>
        <taxon>Flavobacteriia</taxon>
        <taxon>Flavobacteriales</taxon>
        <taxon>Flavobacteriaceae</taxon>
        <taxon>Flavobacterium</taxon>
    </lineage>
</organism>
<dbReference type="Proteomes" id="UP001139260">
    <property type="component" value="Unassembled WGS sequence"/>
</dbReference>
<proteinExistence type="predicted"/>
<dbReference type="GO" id="GO:0003700">
    <property type="term" value="F:DNA-binding transcription factor activity"/>
    <property type="evidence" value="ECO:0007669"/>
    <property type="project" value="InterPro"/>
</dbReference>
<evidence type="ECO:0000256" key="2">
    <source>
        <dbReference type="ARBA" id="ARBA00023125"/>
    </source>
</evidence>
<evidence type="ECO:0000313" key="6">
    <source>
        <dbReference type="Proteomes" id="UP001139260"/>
    </source>
</evidence>
<keyword evidence="3" id="KW-0804">Transcription</keyword>
<dbReference type="SMART" id="SM00342">
    <property type="entry name" value="HTH_ARAC"/>
    <property type="match status" value="1"/>
</dbReference>
<feature type="domain" description="HTH araC/xylS-type" evidence="4">
    <location>
        <begin position="189"/>
        <end position="287"/>
    </location>
</feature>